<dbReference type="SUPFAM" id="SSF54975">
    <property type="entry name" value="Acylphosphatase/BLUF domain-like"/>
    <property type="match status" value="1"/>
</dbReference>
<feature type="active site" evidence="4">
    <location>
        <position position="38"/>
    </location>
</feature>
<dbReference type="NCBIfam" id="NF011011">
    <property type="entry name" value="PRK14438.1"/>
    <property type="match status" value="1"/>
</dbReference>
<dbReference type="RefSeq" id="WP_040201174.1">
    <property type="nucleotide sequence ID" value="NZ_CP010311.1"/>
</dbReference>
<keyword evidence="4 5" id="KW-0378">Hydrolase</keyword>
<dbReference type="STRING" id="483547.GSUB_13050"/>
<dbReference type="KEGG" id="gsb:GSUB_13050"/>
<reference evidence="8 9" key="1">
    <citation type="journal article" date="2015" name="Genome Announc.">
        <title>Genomes of Geoalkalibacter ferrihydriticus Z-0531T and Geoalkalibacter subterraneus Red1T, Two Haloalkaliphilic Metal-Reducing Deltaproteobacteria.</title>
        <authorList>
            <person name="Badalamenti J.P."/>
            <person name="Krajmalnik-Brown R."/>
            <person name="Torres C.I."/>
            <person name="Bond D.R."/>
        </authorList>
    </citation>
    <scope>NUCLEOTIDE SEQUENCE [LARGE SCALE GENOMIC DNA]</scope>
    <source>
        <strain evidence="8 9">Red1</strain>
    </source>
</reference>
<dbReference type="EC" id="3.6.1.7" evidence="2 4"/>
<protein>
    <recommendedName>
        <fullName evidence="2 4">Acylphosphatase</fullName>
        <ecNumber evidence="2 4">3.6.1.7</ecNumber>
    </recommendedName>
</protein>
<dbReference type="InterPro" id="IPR001792">
    <property type="entry name" value="Acylphosphatase-like_dom"/>
</dbReference>
<dbReference type="PROSITE" id="PS00151">
    <property type="entry name" value="ACYLPHOSPHATASE_2"/>
    <property type="match status" value="1"/>
</dbReference>
<organism evidence="8 9">
    <name type="scientific">Geoalkalibacter subterraneus</name>
    <dbReference type="NCBI Taxonomy" id="483547"/>
    <lineage>
        <taxon>Bacteria</taxon>
        <taxon>Pseudomonadati</taxon>
        <taxon>Thermodesulfobacteriota</taxon>
        <taxon>Desulfuromonadia</taxon>
        <taxon>Desulfuromonadales</taxon>
        <taxon>Geoalkalibacteraceae</taxon>
        <taxon>Geoalkalibacter</taxon>
    </lineage>
</organism>
<comment type="catalytic activity">
    <reaction evidence="3 4 5">
        <text>an acyl phosphate + H2O = a carboxylate + phosphate + H(+)</text>
        <dbReference type="Rhea" id="RHEA:14965"/>
        <dbReference type="ChEBI" id="CHEBI:15377"/>
        <dbReference type="ChEBI" id="CHEBI:15378"/>
        <dbReference type="ChEBI" id="CHEBI:29067"/>
        <dbReference type="ChEBI" id="CHEBI:43474"/>
        <dbReference type="ChEBI" id="CHEBI:59918"/>
        <dbReference type="EC" id="3.6.1.7"/>
    </reaction>
</comment>
<evidence type="ECO:0000256" key="5">
    <source>
        <dbReference type="RuleBase" id="RU000553"/>
    </source>
</evidence>
<gene>
    <name evidence="8" type="ORF">GSUB_13050</name>
</gene>
<dbReference type="InterPro" id="IPR020456">
    <property type="entry name" value="Acylphosphatase"/>
</dbReference>
<comment type="similarity">
    <text evidence="1 6">Belongs to the acylphosphatase family.</text>
</comment>
<evidence type="ECO:0000313" key="8">
    <source>
        <dbReference type="EMBL" id="AJF07300.1"/>
    </source>
</evidence>
<evidence type="ECO:0000256" key="2">
    <source>
        <dbReference type="ARBA" id="ARBA00012150"/>
    </source>
</evidence>
<dbReference type="PANTHER" id="PTHR47268:SF4">
    <property type="entry name" value="ACYLPHOSPHATASE"/>
    <property type="match status" value="1"/>
</dbReference>
<dbReference type="Gene3D" id="3.30.70.100">
    <property type="match status" value="1"/>
</dbReference>
<dbReference type="PROSITE" id="PS00150">
    <property type="entry name" value="ACYLPHOSPHATASE_1"/>
    <property type="match status" value="1"/>
</dbReference>
<feature type="active site" evidence="4">
    <location>
        <position position="20"/>
    </location>
</feature>
<name>A0A0B5FT18_9BACT</name>
<dbReference type="InterPro" id="IPR036046">
    <property type="entry name" value="Acylphosphatase-like_dom_sf"/>
</dbReference>
<feature type="domain" description="Acylphosphatase-like" evidence="7">
    <location>
        <begin position="5"/>
        <end position="92"/>
    </location>
</feature>
<dbReference type="InterPro" id="IPR017968">
    <property type="entry name" value="Acylphosphatase_CS"/>
</dbReference>
<dbReference type="Pfam" id="PF00708">
    <property type="entry name" value="Acylphosphatase"/>
    <property type="match status" value="1"/>
</dbReference>
<evidence type="ECO:0000256" key="6">
    <source>
        <dbReference type="RuleBase" id="RU004168"/>
    </source>
</evidence>
<dbReference type="PANTHER" id="PTHR47268">
    <property type="entry name" value="ACYLPHOSPHATASE"/>
    <property type="match status" value="1"/>
</dbReference>
<evidence type="ECO:0000256" key="4">
    <source>
        <dbReference type="PROSITE-ProRule" id="PRU00520"/>
    </source>
</evidence>
<proteinExistence type="inferred from homology"/>
<dbReference type="GO" id="GO:0003998">
    <property type="term" value="F:acylphosphatase activity"/>
    <property type="evidence" value="ECO:0007669"/>
    <property type="project" value="UniProtKB-EC"/>
</dbReference>
<keyword evidence="9" id="KW-1185">Reference proteome</keyword>
<dbReference type="PROSITE" id="PS51160">
    <property type="entry name" value="ACYLPHOSPHATASE_3"/>
    <property type="match status" value="1"/>
</dbReference>
<evidence type="ECO:0000256" key="1">
    <source>
        <dbReference type="ARBA" id="ARBA00005614"/>
    </source>
</evidence>
<dbReference type="AlphaFoldDB" id="A0A0B5FT18"/>
<dbReference type="EMBL" id="CP010311">
    <property type="protein sequence ID" value="AJF07300.1"/>
    <property type="molecule type" value="Genomic_DNA"/>
</dbReference>
<dbReference type="HOGENOM" id="CLU_141932_1_0_7"/>
<sequence>MKKIRAAVRVKGRVQGVNFRYETQRTARRNQVSGWVKNLPDGDVAAVFEGEEQAVRDTVEWCRRGPATARVDHIDIEERPWRGEFSSFEIVTAP</sequence>
<dbReference type="OrthoDB" id="5295388at2"/>
<accession>A0A0B5FT18</accession>
<evidence type="ECO:0000256" key="3">
    <source>
        <dbReference type="ARBA" id="ARBA00047645"/>
    </source>
</evidence>
<dbReference type="Proteomes" id="UP000035036">
    <property type="component" value="Chromosome"/>
</dbReference>
<evidence type="ECO:0000313" key="9">
    <source>
        <dbReference type="Proteomes" id="UP000035036"/>
    </source>
</evidence>
<evidence type="ECO:0000259" key="7">
    <source>
        <dbReference type="PROSITE" id="PS51160"/>
    </source>
</evidence>